<reference evidence="2 3" key="1">
    <citation type="submission" date="2024-05" db="EMBL/GenBank/DDBJ databases">
        <title>Culex pipiens pipiens assembly and annotation.</title>
        <authorList>
            <person name="Alout H."/>
            <person name="Durand T."/>
        </authorList>
    </citation>
    <scope>NUCLEOTIDE SEQUENCE [LARGE SCALE GENOMIC DNA]</scope>
    <source>
        <strain evidence="2">HA-2024</strain>
        <tissue evidence="2">Whole body</tissue>
    </source>
</reference>
<name>A0ABD1DJT7_CULPP</name>
<dbReference type="AlphaFoldDB" id="A0ABD1DJT7"/>
<accession>A0ABD1DJT7</accession>
<dbReference type="EMBL" id="JBEHCU010005819">
    <property type="protein sequence ID" value="KAL1398654.1"/>
    <property type="molecule type" value="Genomic_DNA"/>
</dbReference>
<organism evidence="2 3">
    <name type="scientific">Culex pipiens pipiens</name>
    <name type="common">Northern house mosquito</name>
    <dbReference type="NCBI Taxonomy" id="38569"/>
    <lineage>
        <taxon>Eukaryota</taxon>
        <taxon>Metazoa</taxon>
        <taxon>Ecdysozoa</taxon>
        <taxon>Arthropoda</taxon>
        <taxon>Hexapoda</taxon>
        <taxon>Insecta</taxon>
        <taxon>Pterygota</taxon>
        <taxon>Neoptera</taxon>
        <taxon>Endopterygota</taxon>
        <taxon>Diptera</taxon>
        <taxon>Nematocera</taxon>
        <taxon>Culicoidea</taxon>
        <taxon>Culicidae</taxon>
        <taxon>Culicinae</taxon>
        <taxon>Culicini</taxon>
        <taxon>Culex</taxon>
        <taxon>Culex</taxon>
    </lineage>
</organism>
<dbReference type="PANTHER" id="PTHR16260">
    <property type="entry name" value="SIMILAR TO 1700123O20RIK PROTEIN"/>
    <property type="match status" value="1"/>
</dbReference>
<proteinExistence type="predicted"/>
<feature type="region of interest" description="Disordered" evidence="1">
    <location>
        <begin position="117"/>
        <end position="179"/>
    </location>
</feature>
<gene>
    <name evidence="2" type="ORF">pipiens_002357</name>
</gene>
<keyword evidence="3" id="KW-1185">Reference proteome</keyword>
<protein>
    <submittedName>
        <fullName evidence="2">Uncharacterized protein</fullName>
    </submittedName>
</protein>
<dbReference type="PANTHER" id="PTHR16260:SF3">
    <property type="entry name" value="CHROMOSOME 14 OPEN READING FRAME 119-LIKE-RELATED"/>
    <property type="match status" value="1"/>
</dbReference>
<dbReference type="Proteomes" id="UP001562425">
    <property type="component" value="Unassembled WGS sequence"/>
</dbReference>
<dbReference type="InterPro" id="IPR028019">
    <property type="entry name" value="DUF4508"/>
</dbReference>
<sequence length="195" mass="21671">MSSGGGNQQLTADREFRYIVQWFSEWSDFQREDFVPVLASYLAGGTGAGGATKTPYVNGIIGGMANLSGQDKPMSLFQCRVKLFNDWSAKWPESQREKLLERLTELDADFGQHVQRELSGEPAPTPQIPSTDSDSAYPEEEFGDPGSALNENSTYYQQQQQQQYHHHQEESHISPEPTTTVTVVPATIALVIAED</sequence>
<comment type="caution">
    <text evidence="2">The sequence shown here is derived from an EMBL/GenBank/DDBJ whole genome shotgun (WGS) entry which is preliminary data.</text>
</comment>
<evidence type="ECO:0000256" key="1">
    <source>
        <dbReference type="SAM" id="MobiDB-lite"/>
    </source>
</evidence>
<dbReference type="Pfam" id="PF14969">
    <property type="entry name" value="DUF4508"/>
    <property type="match status" value="1"/>
</dbReference>
<evidence type="ECO:0000313" key="2">
    <source>
        <dbReference type="EMBL" id="KAL1398654.1"/>
    </source>
</evidence>
<evidence type="ECO:0000313" key="3">
    <source>
        <dbReference type="Proteomes" id="UP001562425"/>
    </source>
</evidence>